<sequence>MAAANGGGLDRGERLHAAWSSQVAVKCGAIPRLITTCVTTTLLSHDYEVSSSDEGHGRGTSNSSSVRVQVDTVSTRVRPAGEGARTMCWRSTAGPPAKCRWKGM</sequence>
<dbReference type="VEuPathDB" id="FungiDB:H310_07932"/>
<reference evidence="2" key="1">
    <citation type="submission" date="2013-12" db="EMBL/GenBank/DDBJ databases">
        <title>The Genome Sequence of Aphanomyces invadans NJM9701.</title>
        <authorList>
            <consortium name="The Broad Institute Genomics Platform"/>
            <person name="Russ C."/>
            <person name="Tyler B."/>
            <person name="van West P."/>
            <person name="Dieguez-Uribeondo J."/>
            <person name="Young S.K."/>
            <person name="Zeng Q."/>
            <person name="Gargeya S."/>
            <person name="Fitzgerald M."/>
            <person name="Abouelleil A."/>
            <person name="Alvarado L."/>
            <person name="Chapman S.B."/>
            <person name="Gainer-Dewar J."/>
            <person name="Goldberg J."/>
            <person name="Griggs A."/>
            <person name="Gujja S."/>
            <person name="Hansen M."/>
            <person name="Howarth C."/>
            <person name="Imamovic A."/>
            <person name="Ireland A."/>
            <person name="Larimer J."/>
            <person name="McCowan C."/>
            <person name="Murphy C."/>
            <person name="Pearson M."/>
            <person name="Poon T.W."/>
            <person name="Priest M."/>
            <person name="Roberts A."/>
            <person name="Saif S."/>
            <person name="Shea T."/>
            <person name="Sykes S."/>
            <person name="Wortman J."/>
            <person name="Nusbaum C."/>
            <person name="Birren B."/>
        </authorList>
    </citation>
    <scope>NUCLEOTIDE SEQUENCE [LARGE SCALE GENOMIC DNA]</scope>
    <source>
        <strain evidence="2">NJM9701</strain>
    </source>
</reference>
<gene>
    <name evidence="2" type="ORF">H310_07932</name>
</gene>
<evidence type="ECO:0000256" key="1">
    <source>
        <dbReference type="SAM" id="MobiDB-lite"/>
    </source>
</evidence>
<organism evidence="2">
    <name type="scientific">Aphanomyces invadans</name>
    <dbReference type="NCBI Taxonomy" id="157072"/>
    <lineage>
        <taxon>Eukaryota</taxon>
        <taxon>Sar</taxon>
        <taxon>Stramenopiles</taxon>
        <taxon>Oomycota</taxon>
        <taxon>Saprolegniomycetes</taxon>
        <taxon>Saprolegniales</taxon>
        <taxon>Verrucalvaceae</taxon>
        <taxon>Aphanomyces</taxon>
    </lineage>
</organism>
<feature type="compositionally biased region" description="Polar residues" evidence="1">
    <location>
        <begin position="59"/>
        <end position="75"/>
    </location>
</feature>
<accession>A0A024U218</accession>
<proteinExistence type="predicted"/>
<dbReference type="RefSeq" id="XP_008871677.1">
    <property type="nucleotide sequence ID" value="XM_008873455.1"/>
</dbReference>
<evidence type="ECO:0000313" key="2">
    <source>
        <dbReference type="EMBL" id="ETV99901.1"/>
    </source>
</evidence>
<feature type="region of interest" description="Disordered" evidence="1">
    <location>
        <begin position="48"/>
        <end position="95"/>
    </location>
</feature>
<dbReference type="EMBL" id="KI913966">
    <property type="protein sequence ID" value="ETV99901.1"/>
    <property type="molecule type" value="Genomic_DNA"/>
</dbReference>
<protein>
    <submittedName>
        <fullName evidence="2">Uncharacterized protein</fullName>
    </submittedName>
</protein>
<feature type="compositionally biased region" description="Basic and acidic residues" evidence="1">
    <location>
        <begin position="48"/>
        <end position="57"/>
    </location>
</feature>
<name>A0A024U218_9STRA</name>
<dbReference type="AlphaFoldDB" id="A0A024U218"/>
<dbReference type="GeneID" id="20084982"/>